<dbReference type="PROSITE" id="PS50035">
    <property type="entry name" value="PLD"/>
    <property type="match status" value="2"/>
</dbReference>
<dbReference type="CDD" id="cd09158">
    <property type="entry name" value="PLDc_EcCLS_like_2"/>
    <property type="match status" value="1"/>
</dbReference>
<comment type="subcellular location">
    <subcellularLocation>
        <location evidence="1">Cell membrane</location>
        <topology evidence="1">Multi-pass membrane protein</topology>
    </subcellularLocation>
</comment>
<dbReference type="SUPFAM" id="SSF56024">
    <property type="entry name" value="Phospholipase D/nuclease"/>
    <property type="match status" value="2"/>
</dbReference>
<dbReference type="AlphaFoldDB" id="A0A2V5LGH8"/>
<keyword evidence="16" id="KW-1185">Reference proteome</keyword>
<dbReference type="SMART" id="SM00155">
    <property type="entry name" value="PLDc"/>
    <property type="match status" value="2"/>
</dbReference>
<gene>
    <name evidence="15" type="primary">cls</name>
    <name evidence="15" type="ORF">CVV68_17725</name>
</gene>
<keyword evidence="9 13" id="KW-0472">Membrane</keyword>
<evidence type="ECO:0000259" key="14">
    <source>
        <dbReference type="PROSITE" id="PS50035"/>
    </source>
</evidence>
<feature type="domain" description="PLD phosphodiesterase" evidence="14">
    <location>
        <begin position="410"/>
        <end position="437"/>
    </location>
</feature>
<dbReference type="Pfam" id="PF13396">
    <property type="entry name" value="PLDc_N"/>
    <property type="match status" value="1"/>
</dbReference>
<dbReference type="EMBL" id="QJVD01000023">
    <property type="protein sequence ID" value="PYI65560.1"/>
    <property type="molecule type" value="Genomic_DNA"/>
</dbReference>
<evidence type="ECO:0000256" key="2">
    <source>
        <dbReference type="ARBA" id="ARBA00022475"/>
    </source>
</evidence>
<dbReference type="Gene3D" id="3.30.870.10">
    <property type="entry name" value="Endonuclease Chain A"/>
    <property type="match status" value="2"/>
</dbReference>
<comment type="caution">
    <text evidence="15">The sequence shown here is derived from an EMBL/GenBank/DDBJ whole genome shotgun (WGS) entry which is preliminary data.</text>
</comment>
<dbReference type="Proteomes" id="UP000247832">
    <property type="component" value="Unassembled WGS sequence"/>
</dbReference>
<keyword evidence="8" id="KW-0443">Lipid metabolism</keyword>
<evidence type="ECO:0000256" key="10">
    <source>
        <dbReference type="ARBA" id="ARBA00023209"/>
    </source>
</evidence>
<evidence type="ECO:0000256" key="3">
    <source>
        <dbReference type="ARBA" id="ARBA00022516"/>
    </source>
</evidence>
<evidence type="ECO:0000256" key="11">
    <source>
        <dbReference type="ARBA" id="ARBA00023264"/>
    </source>
</evidence>
<keyword evidence="3" id="KW-0444">Lipid biosynthesis</keyword>
<keyword evidence="10" id="KW-0594">Phospholipid biosynthesis</keyword>
<feature type="transmembrane region" description="Helical" evidence="13">
    <location>
        <begin position="48"/>
        <end position="69"/>
    </location>
</feature>
<dbReference type="PANTHER" id="PTHR21248">
    <property type="entry name" value="CARDIOLIPIN SYNTHASE"/>
    <property type="match status" value="1"/>
</dbReference>
<dbReference type="Pfam" id="PF13091">
    <property type="entry name" value="PLDc_2"/>
    <property type="match status" value="2"/>
</dbReference>
<protein>
    <recommendedName>
        <fullName evidence="12">Cardiolipin synthase</fullName>
        <ecNumber evidence="12">2.7.8.-</ecNumber>
    </recommendedName>
</protein>
<dbReference type="InterPro" id="IPR027379">
    <property type="entry name" value="CLS_N"/>
</dbReference>
<dbReference type="GO" id="GO:0005886">
    <property type="term" value="C:plasma membrane"/>
    <property type="evidence" value="ECO:0007669"/>
    <property type="project" value="UniProtKB-SubCell"/>
</dbReference>
<evidence type="ECO:0000256" key="5">
    <source>
        <dbReference type="ARBA" id="ARBA00022692"/>
    </source>
</evidence>
<organism evidence="15 16">
    <name type="scientific">Arthrobacter livingstonensis</name>
    <dbReference type="NCBI Taxonomy" id="670078"/>
    <lineage>
        <taxon>Bacteria</taxon>
        <taxon>Bacillati</taxon>
        <taxon>Actinomycetota</taxon>
        <taxon>Actinomycetes</taxon>
        <taxon>Micrococcales</taxon>
        <taxon>Micrococcaceae</taxon>
        <taxon>Arthrobacter</taxon>
    </lineage>
</organism>
<dbReference type="InterPro" id="IPR025202">
    <property type="entry name" value="PLD-like_dom"/>
</dbReference>
<dbReference type="NCBIfam" id="TIGR04265">
    <property type="entry name" value="bac_cardiolipin"/>
    <property type="match status" value="1"/>
</dbReference>
<evidence type="ECO:0000256" key="7">
    <source>
        <dbReference type="ARBA" id="ARBA00022989"/>
    </source>
</evidence>
<dbReference type="InterPro" id="IPR022924">
    <property type="entry name" value="Cardiolipin_synthase"/>
</dbReference>
<evidence type="ECO:0000256" key="4">
    <source>
        <dbReference type="ARBA" id="ARBA00022679"/>
    </source>
</evidence>
<evidence type="ECO:0000313" key="16">
    <source>
        <dbReference type="Proteomes" id="UP000247832"/>
    </source>
</evidence>
<name>A0A2V5LGH8_9MICC</name>
<keyword evidence="2" id="KW-1003">Cell membrane</keyword>
<reference evidence="15 16" key="1">
    <citation type="submission" date="2018-05" db="EMBL/GenBank/DDBJ databases">
        <title>Genetic diversity of glacier-inhabiting Cryobacterium bacteria in China and description of Cryobacterium mengkeensis sp. nov. and Arthrobacter glacialis sp. nov.</title>
        <authorList>
            <person name="Liu Q."/>
            <person name="Xin Y.-H."/>
        </authorList>
    </citation>
    <scope>NUCLEOTIDE SEQUENCE [LARGE SCALE GENOMIC DNA]</scope>
    <source>
        <strain evidence="15 16">LI2</strain>
    </source>
</reference>
<evidence type="ECO:0000313" key="15">
    <source>
        <dbReference type="EMBL" id="PYI65560.1"/>
    </source>
</evidence>
<keyword evidence="6" id="KW-0677">Repeat</keyword>
<dbReference type="PANTHER" id="PTHR21248:SF22">
    <property type="entry name" value="PHOSPHOLIPASE D"/>
    <property type="match status" value="1"/>
</dbReference>
<evidence type="ECO:0000256" key="12">
    <source>
        <dbReference type="NCBIfam" id="TIGR04265"/>
    </source>
</evidence>
<evidence type="ECO:0000256" key="9">
    <source>
        <dbReference type="ARBA" id="ARBA00023136"/>
    </source>
</evidence>
<sequence>MRRPCLIWTAFSLPAGPAWLSALLLLADMAIRIVVLGIIPGNRRPTTAMAWLLCIFFLPYIGLALFLMFGNFRLSRRRRETQTAVNLRIVEGTRDIAKQVTPYDGPSWVNSAVELNRNLGFFPALGANSVELIKGYQESLDAMADAVSEAKDYVNAEFYIMSSDDCTDRLFRELEAAAARGVRVRVLFDHIGSLRVPGYRGMIRRLKASEIQWRRMLPLLPVKGQWRRPDLRNHRKILVVDGRVGYTGSQNIIEPSYRKKSNVKVGRKWVELMARLEGPIVGTLNVMFATDWSSETEENLESQLATYHWDSFDGGVLCQVVPSGPGFVTENNLRLFNTLLYSAEERITISSPYFVPDDSLLYAITTAAQRGVRVELFVSEKGDQFLVHHAQCSYYEALLRAGVKIFLYPKPLVLHAKHFTVDADVAVIGSSNMDMRSFSLNLEVSVMMIDKDVVQEMHAVEEQYRAVSRELQLHEWVTRPILARYVDNVARLTATLQ</sequence>
<feature type="domain" description="PLD phosphodiesterase" evidence="14">
    <location>
        <begin position="229"/>
        <end position="256"/>
    </location>
</feature>
<dbReference type="OrthoDB" id="9762009at2"/>
<keyword evidence="4" id="KW-0808">Transferase</keyword>
<dbReference type="GO" id="GO:0008808">
    <property type="term" value="F:cardiolipin synthase activity"/>
    <property type="evidence" value="ECO:0007669"/>
    <property type="project" value="UniProtKB-UniRule"/>
</dbReference>
<proteinExistence type="predicted"/>
<keyword evidence="7 13" id="KW-1133">Transmembrane helix</keyword>
<evidence type="ECO:0000256" key="6">
    <source>
        <dbReference type="ARBA" id="ARBA00022737"/>
    </source>
</evidence>
<keyword evidence="5 13" id="KW-0812">Transmembrane</keyword>
<dbReference type="EC" id="2.7.8.-" evidence="12"/>
<evidence type="ECO:0000256" key="13">
    <source>
        <dbReference type="SAM" id="Phobius"/>
    </source>
</evidence>
<evidence type="ECO:0000256" key="1">
    <source>
        <dbReference type="ARBA" id="ARBA00004651"/>
    </source>
</evidence>
<dbReference type="InterPro" id="IPR001736">
    <property type="entry name" value="PLipase_D/transphosphatidylase"/>
</dbReference>
<dbReference type="GO" id="GO:0032049">
    <property type="term" value="P:cardiolipin biosynthetic process"/>
    <property type="evidence" value="ECO:0007669"/>
    <property type="project" value="UniProtKB-UniRule"/>
</dbReference>
<keyword evidence="11" id="KW-1208">Phospholipid metabolism</keyword>
<accession>A0A2V5LGH8</accession>
<evidence type="ECO:0000256" key="8">
    <source>
        <dbReference type="ARBA" id="ARBA00023098"/>
    </source>
</evidence>